<name>A0ABU9GVE6_9GAMM</name>
<keyword evidence="2" id="KW-0540">Nuclease</keyword>
<evidence type="ECO:0000259" key="1">
    <source>
        <dbReference type="Pfam" id="PF04471"/>
    </source>
</evidence>
<dbReference type="Pfam" id="PF04471">
    <property type="entry name" value="Mrr_cat"/>
    <property type="match status" value="1"/>
</dbReference>
<dbReference type="RefSeq" id="WP_341601150.1">
    <property type="nucleotide sequence ID" value="NZ_JBAKAW010000001.1"/>
</dbReference>
<keyword evidence="2" id="KW-0378">Hydrolase</keyword>
<dbReference type="GO" id="GO:0004519">
    <property type="term" value="F:endonuclease activity"/>
    <property type="evidence" value="ECO:0007669"/>
    <property type="project" value="UniProtKB-KW"/>
</dbReference>
<dbReference type="Gene3D" id="3.40.1350.10">
    <property type="match status" value="1"/>
</dbReference>
<dbReference type="GO" id="GO:0016787">
    <property type="term" value="F:hydrolase activity"/>
    <property type="evidence" value="ECO:0007669"/>
    <property type="project" value="UniProtKB-KW"/>
</dbReference>
<gene>
    <name evidence="2" type="ORF">V6257_00755</name>
</gene>
<accession>A0ABU9GVE6</accession>
<keyword evidence="2" id="KW-0255">Endonuclease</keyword>
<dbReference type="Proteomes" id="UP001371391">
    <property type="component" value="Unassembled WGS sequence"/>
</dbReference>
<organism evidence="2 3">
    <name type="scientific">Pseudoalteromonas issachenkonii</name>
    <dbReference type="NCBI Taxonomy" id="152297"/>
    <lineage>
        <taxon>Bacteria</taxon>
        <taxon>Pseudomonadati</taxon>
        <taxon>Pseudomonadota</taxon>
        <taxon>Gammaproteobacteria</taxon>
        <taxon>Alteromonadales</taxon>
        <taxon>Pseudoalteromonadaceae</taxon>
        <taxon>Pseudoalteromonas</taxon>
    </lineage>
</organism>
<dbReference type="EC" id="3.1.21.-" evidence="2"/>
<dbReference type="InterPro" id="IPR007560">
    <property type="entry name" value="Restrct_endonuc_IV_Mrr"/>
</dbReference>
<sequence>MKKKWLDVDFREMPQGNVSNGDQDAFELFARDLLEAIGFKIIKGPARGSDDRKDLIISELREGRLGNTEVKYLVSCKHFAHTKQENKSVGNNQEPDIVGRLKNNGCTGFIGFYSTIASEALQRELKEAQRNNPADLLELQILDKAKIVDFLHNNEKTMALYKRYFPSSFKSNWRYDMKSNLYAYKPEISCLVCGGDILESMEGKIVQLAENEPKYRDGKPDWNNPIPKIKKIVFACDLCAHELLDFIDKKYLTWPFDIMQEDISRYTNPRIFIDRIMQESMFIQCHPNRHTDESFRTWNIFSRAMFYFVSRPMNKLSKNSLAAKFKKYEL</sequence>
<dbReference type="EMBL" id="JBAKAW010000001">
    <property type="protein sequence ID" value="MEL0653549.1"/>
    <property type="molecule type" value="Genomic_DNA"/>
</dbReference>
<feature type="domain" description="Restriction endonuclease type IV Mrr" evidence="1">
    <location>
        <begin position="22"/>
        <end position="120"/>
    </location>
</feature>
<comment type="caution">
    <text evidence="2">The sequence shown here is derived from an EMBL/GenBank/DDBJ whole genome shotgun (WGS) entry which is preliminary data.</text>
</comment>
<keyword evidence="3" id="KW-1185">Reference proteome</keyword>
<proteinExistence type="predicted"/>
<dbReference type="InterPro" id="IPR011856">
    <property type="entry name" value="tRNA_endonuc-like_dom_sf"/>
</dbReference>
<reference evidence="2 3" key="1">
    <citation type="submission" date="2024-02" db="EMBL/GenBank/DDBJ databases">
        <title>Bacteria isolated from the canopy kelp, Nereocystis luetkeana.</title>
        <authorList>
            <person name="Pfister C.A."/>
            <person name="Younker I.T."/>
            <person name="Light S.H."/>
        </authorList>
    </citation>
    <scope>NUCLEOTIDE SEQUENCE [LARGE SCALE GENOMIC DNA]</scope>
    <source>
        <strain evidence="2 3">TI.1.03</strain>
    </source>
</reference>
<evidence type="ECO:0000313" key="3">
    <source>
        <dbReference type="Proteomes" id="UP001371391"/>
    </source>
</evidence>
<evidence type="ECO:0000313" key="2">
    <source>
        <dbReference type="EMBL" id="MEL0653549.1"/>
    </source>
</evidence>
<protein>
    <submittedName>
        <fullName evidence="2">Restriction endonuclease</fullName>
        <ecNumber evidence="2">3.1.21.-</ecNumber>
    </submittedName>
</protein>